<feature type="transmembrane region" description="Helical" evidence="1">
    <location>
        <begin position="92"/>
        <end position="116"/>
    </location>
</feature>
<dbReference type="PIRSF" id="PIRSF028704">
    <property type="entry name" value="UPC028704"/>
    <property type="match status" value="1"/>
</dbReference>
<dbReference type="OrthoDB" id="9775975at2"/>
<evidence type="ECO:0000313" key="2">
    <source>
        <dbReference type="EMBL" id="SER83973.1"/>
    </source>
</evidence>
<sequence>MADPAVRKPLSRRDQRLDVFRGLALITIFITHSPPNVFEGLTIRNFGFSDAAEGFVLMSGISAGLAYSPGLRERGASAWQTTLRIWARARTLYFTHLLITVVALLIAATFAAVFAAPELLHKHGIDLMFEAPGQFLLAVPLLSHQLGYINILPLYIALLLVTPALIAAGVRRPAWLLAGSVALWALAGHWRVNIPDWPSEGGWFLNPFCWQLLFVVGLLTGIAMRAKTGPWGHLRWLRWVGLFGLVLALAWREWDWLGASGNHLLWLGHEAGLSSLLTSFNKTHIAVPRLLHAFALFAVVAGFPVFKRLCEQRGAAPIALLGRQALPVFALSTLLGYTVQGVKTITPGGLVLDTLLIGAGVALLLGFAAAKEARATRTAPRPVPADPEPVRAAG</sequence>
<feature type="transmembrane region" description="Helical" evidence="1">
    <location>
        <begin position="350"/>
        <end position="370"/>
    </location>
</feature>
<feature type="transmembrane region" description="Helical" evidence="1">
    <location>
        <begin position="286"/>
        <end position="306"/>
    </location>
</feature>
<keyword evidence="3" id="KW-1185">Reference proteome</keyword>
<keyword evidence="1" id="KW-1133">Transmembrane helix</keyword>
<dbReference type="Proteomes" id="UP000198885">
    <property type="component" value="Unassembled WGS sequence"/>
</dbReference>
<feature type="transmembrane region" description="Helical" evidence="1">
    <location>
        <begin position="54"/>
        <end position="71"/>
    </location>
</feature>
<proteinExistence type="predicted"/>
<name>A0A1H9SHX6_9RHOB</name>
<organism evidence="2 3">
    <name type="scientific">Tranquillimonas rosea</name>
    <dbReference type="NCBI Taxonomy" id="641238"/>
    <lineage>
        <taxon>Bacteria</taxon>
        <taxon>Pseudomonadati</taxon>
        <taxon>Pseudomonadota</taxon>
        <taxon>Alphaproteobacteria</taxon>
        <taxon>Rhodobacterales</taxon>
        <taxon>Roseobacteraceae</taxon>
        <taxon>Tranquillimonas</taxon>
    </lineage>
</organism>
<dbReference type="PANTHER" id="PTHR38592:SF3">
    <property type="entry name" value="BLL4819 PROTEIN"/>
    <property type="match status" value="1"/>
</dbReference>
<accession>A0A1H9SHX6</accession>
<feature type="transmembrane region" description="Helical" evidence="1">
    <location>
        <begin position="236"/>
        <end position="254"/>
    </location>
</feature>
<dbReference type="InterPro" id="IPR014550">
    <property type="entry name" value="UCP028704_OpgC"/>
</dbReference>
<dbReference type="RefSeq" id="WP_092690201.1">
    <property type="nucleotide sequence ID" value="NZ_FOGU01000003.1"/>
</dbReference>
<dbReference type="AlphaFoldDB" id="A0A1H9SHX6"/>
<evidence type="ECO:0008006" key="4">
    <source>
        <dbReference type="Google" id="ProtNLM"/>
    </source>
</evidence>
<feature type="transmembrane region" description="Helical" evidence="1">
    <location>
        <begin position="17"/>
        <end position="34"/>
    </location>
</feature>
<protein>
    <recommendedName>
        <fullName evidence="4">OpgC protein</fullName>
    </recommendedName>
</protein>
<feature type="transmembrane region" description="Helical" evidence="1">
    <location>
        <begin position="146"/>
        <end position="167"/>
    </location>
</feature>
<dbReference type="STRING" id="641238.SAMN04490244_103193"/>
<evidence type="ECO:0000256" key="1">
    <source>
        <dbReference type="SAM" id="Phobius"/>
    </source>
</evidence>
<dbReference type="Pfam" id="PF10129">
    <property type="entry name" value="OpgC_C"/>
    <property type="match status" value="1"/>
</dbReference>
<dbReference type="EMBL" id="FOGU01000003">
    <property type="protein sequence ID" value="SER83973.1"/>
    <property type="molecule type" value="Genomic_DNA"/>
</dbReference>
<feature type="transmembrane region" description="Helical" evidence="1">
    <location>
        <begin position="174"/>
        <end position="192"/>
    </location>
</feature>
<keyword evidence="1" id="KW-0472">Membrane</keyword>
<gene>
    <name evidence="2" type="ORF">SAMN04490244_103193</name>
</gene>
<evidence type="ECO:0000313" key="3">
    <source>
        <dbReference type="Proteomes" id="UP000198885"/>
    </source>
</evidence>
<keyword evidence="1" id="KW-0812">Transmembrane</keyword>
<feature type="transmembrane region" description="Helical" evidence="1">
    <location>
        <begin position="318"/>
        <end position="338"/>
    </location>
</feature>
<feature type="transmembrane region" description="Helical" evidence="1">
    <location>
        <begin position="204"/>
        <end position="224"/>
    </location>
</feature>
<dbReference type="PANTHER" id="PTHR38592">
    <property type="entry name" value="BLL4819 PROTEIN"/>
    <property type="match status" value="1"/>
</dbReference>
<reference evidence="2 3" key="1">
    <citation type="submission" date="2016-10" db="EMBL/GenBank/DDBJ databases">
        <authorList>
            <person name="de Groot N.N."/>
        </authorList>
    </citation>
    <scope>NUCLEOTIDE SEQUENCE [LARGE SCALE GENOMIC DNA]</scope>
    <source>
        <strain evidence="2 3">DSM 23042</strain>
    </source>
</reference>